<sequence>MRHRHLGTATLALGLVVLTDVLRVFLPSVITIFGQAASTPAELLGAFALGWFVLALAAPPLVRLVGSRVVGVVAVALLGAARLALTAGPGGWAQLWLASAGLLAGLVWLAATAARGERAVPGLALGLAAAALGHVLVGTYDLVWRGSWAAWVAGGATVAALLAGEVLLARRRGESTPVPHVRAWLLTGPALVLGGMVALSPAVVSTATSFWFGEAGTASTPLFAFAPLGVAVALLLLAALAPPRPRARLVWPALLLAGALLFGYGPPSLLAVAVLLSAAGLGGCLALADGAAGPTARAASRRGYAVVGGMLVFAVVSVLYYAAYDLGYPNGWLPALVAVLTGLIALEGRLRPRPAAPATEESVAPAAVSTARESRAFARLPAVPIAALATLTAFAAAVLHEPWPMATNRPGPPEQVRVVAYNIRMGFGMDGRFDLTALERAVRGADVVVLSEVDRGWLLNGGHDTLHLLSDRLGLPYVFAPAADALWGDAVLSRWLVGRARTRVLPAVGAPTGAQALGVTVDFSEGVRLAVVSTHLQPPPGADPVVQARAVADFATEYADGLPLVVAGDFNTEPGDPAFAALTDAGLVDAFAAARPLPTSPADDPREQIDHVFVSPDLVASEAVAMPGTASDHLPVAVTLTLPGGAS</sequence>
<keyword evidence="3" id="KW-0378">Hydrolase</keyword>
<dbReference type="AlphaFoldDB" id="A0A372G4L1"/>
<dbReference type="PANTHER" id="PTHR14859:SF1">
    <property type="entry name" value="PGAP2-INTERACTING PROTEIN"/>
    <property type="match status" value="1"/>
</dbReference>
<evidence type="ECO:0000256" key="1">
    <source>
        <dbReference type="SAM" id="Phobius"/>
    </source>
</evidence>
<dbReference type="GO" id="GO:0016020">
    <property type="term" value="C:membrane"/>
    <property type="evidence" value="ECO:0007669"/>
    <property type="project" value="GOC"/>
</dbReference>
<feature type="transmembrane region" description="Helical" evidence="1">
    <location>
        <begin position="93"/>
        <end position="111"/>
    </location>
</feature>
<reference evidence="3 4" key="1">
    <citation type="submission" date="2018-08" db="EMBL/GenBank/DDBJ databases">
        <title>Verrucosispora craniellae sp. nov., isolated from a marine sponge in the South China Sea.</title>
        <authorList>
            <person name="Li L."/>
            <person name="Lin H.W."/>
        </authorList>
    </citation>
    <scope>NUCLEOTIDE SEQUENCE [LARGE SCALE GENOMIC DNA]</scope>
    <source>
        <strain evidence="3 4">LHW63014</strain>
    </source>
</reference>
<feature type="transmembrane region" description="Helical" evidence="1">
    <location>
        <begin position="181"/>
        <end position="202"/>
    </location>
</feature>
<keyword evidence="1" id="KW-0472">Membrane</keyword>
<feature type="transmembrane region" description="Helical" evidence="1">
    <location>
        <begin position="43"/>
        <end position="62"/>
    </location>
</feature>
<keyword evidence="3" id="KW-0255">Endonuclease</keyword>
<feature type="transmembrane region" description="Helical" evidence="1">
    <location>
        <begin position="69"/>
        <end position="87"/>
    </location>
</feature>
<feature type="domain" description="Endonuclease/exonuclease/phosphatase" evidence="2">
    <location>
        <begin position="420"/>
        <end position="633"/>
    </location>
</feature>
<gene>
    <name evidence="3" type="ORF">D0Q02_05045</name>
</gene>
<dbReference type="GO" id="GO:0006506">
    <property type="term" value="P:GPI anchor biosynthetic process"/>
    <property type="evidence" value="ECO:0007669"/>
    <property type="project" value="TreeGrafter"/>
</dbReference>
<name>A0A372G4L1_9ACTN</name>
<feature type="transmembrane region" description="Helical" evidence="1">
    <location>
        <begin position="148"/>
        <end position="169"/>
    </location>
</feature>
<organism evidence="3 4">
    <name type="scientific">Micromonospora craniellae</name>
    <dbReference type="NCBI Taxonomy" id="2294034"/>
    <lineage>
        <taxon>Bacteria</taxon>
        <taxon>Bacillati</taxon>
        <taxon>Actinomycetota</taxon>
        <taxon>Actinomycetes</taxon>
        <taxon>Micromonosporales</taxon>
        <taxon>Micromonosporaceae</taxon>
        <taxon>Micromonospora</taxon>
    </lineage>
</organism>
<feature type="transmembrane region" description="Helical" evidence="1">
    <location>
        <begin position="249"/>
        <end position="265"/>
    </location>
</feature>
<dbReference type="SUPFAM" id="SSF56219">
    <property type="entry name" value="DNase I-like"/>
    <property type="match status" value="1"/>
</dbReference>
<dbReference type="InterPro" id="IPR036691">
    <property type="entry name" value="Endo/exonu/phosph_ase_sf"/>
</dbReference>
<evidence type="ECO:0000259" key="2">
    <source>
        <dbReference type="Pfam" id="PF03372"/>
    </source>
</evidence>
<keyword evidence="3" id="KW-0540">Nuclease</keyword>
<dbReference type="Pfam" id="PF03372">
    <property type="entry name" value="Exo_endo_phos"/>
    <property type="match status" value="1"/>
</dbReference>
<protein>
    <submittedName>
        <fullName evidence="3">Endonuclease</fullName>
    </submittedName>
</protein>
<dbReference type="OrthoDB" id="155529at2"/>
<dbReference type="EMBL" id="QVFU01000002">
    <property type="protein sequence ID" value="RFS47943.1"/>
    <property type="molecule type" value="Genomic_DNA"/>
</dbReference>
<comment type="caution">
    <text evidence="3">The sequence shown here is derived from an EMBL/GenBank/DDBJ whole genome shotgun (WGS) entry which is preliminary data.</text>
</comment>
<keyword evidence="1" id="KW-1133">Transmembrane helix</keyword>
<dbReference type="Gene3D" id="3.60.10.10">
    <property type="entry name" value="Endonuclease/exonuclease/phosphatase"/>
    <property type="match status" value="1"/>
</dbReference>
<dbReference type="PANTHER" id="PTHR14859">
    <property type="entry name" value="CALCOFLUOR WHITE HYPERSENSITIVE PROTEIN PRECURSOR"/>
    <property type="match status" value="1"/>
</dbReference>
<dbReference type="InterPro" id="IPR051916">
    <property type="entry name" value="GPI-anchor_lipid_remodeler"/>
</dbReference>
<evidence type="ECO:0000313" key="4">
    <source>
        <dbReference type="Proteomes" id="UP000262621"/>
    </source>
</evidence>
<feature type="transmembrane region" description="Helical" evidence="1">
    <location>
        <begin position="329"/>
        <end position="346"/>
    </location>
</feature>
<feature type="transmembrane region" description="Helical" evidence="1">
    <location>
        <begin position="304"/>
        <end position="323"/>
    </location>
</feature>
<feature type="transmembrane region" description="Helical" evidence="1">
    <location>
        <begin position="271"/>
        <end position="292"/>
    </location>
</feature>
<keyword evidence="1" id="KW-0812">Transmembrane</keyword>
<feature type="transmembrane region" description="Helical" evidence="1">
    <location>
        <begin position="380"/>
        <end position="399"/>
    </location>
</feature>
<evidence type="ECO:0000313" key="3">
    <source>
        <dbReference type="EMBL" id="RFS47943.1"/>
    </source>
</evidence>
<accession>A0A372G4L1</accession>
<feature type="transmembrane region" description="Helical" evidence="1">
    <location>
        <begin position="123"/>
        <end position="142"/>
    </location>
</feature>
<proteinExistence type="predicted"/>
<feature type="transmembrane region" description="Helical" evidence="1">
    <location>
        <begin position="222"/>
        <end position="242"/>
    </location>
</feature>
<dbReference type="GO" id="GO:0004519">
    <property type="term" value="F:endonuclease activity"/>
    <property type="evidence" value="ECO:0007669"/>
    <property type="project" value="UniProtKB-KW"/>
</dbReference>
<keyword evidence="4" id="KW-1185">Reference proteome</keyword>
<dbReference type="Proteomes" id="UP000262621">
    <property type="component" value="Unassembled WGS sequence"/>
</dbReference>
<dbReference type="InterPro" id="IPR005135">
    <property type="entry name" value="Endo/exonuclease/phosphatase"/>
</dbReference>